<gene>
    <name evidence="1" type="ORF">GLYMA_20G147300</name>
</gene>
<protein>
    <submittedName>
        <fullName evidence="1 2">Uncharacterized protein</fullName>
    </submittedName>
</protein>
<reference evidence="1" key="3">
    <citation type="submission" date="2018-07" db="EMBL/GenBank/DDBJ databases">
        <title>WGS assembly of Glycine max.</title>
        <authorList>
            <person name="Schmutz J."/>
            <person name="Cannon S."/>
            <person name="Schlueter J."/>
            <person name="Ma J."/>
            <person name="Mitros T."/>
            <person name="Nelson W."/>
            <person name="Hyten D."/>
            <person name="Song Q."/>
            <person name="Thelen J."/>
            <person name="Cheng J."/>
            <person name="Xu D."/>
            <person name="Hellsten U."/>
            <person name="May G."/>
            <person name="Yu Y."/>
            <person name="Sakurai T."/>
            <person name="Umezawa T."/>
            <person name="Bhattacharyya M."/>
            <person name="Sandhu D."/>
            <person name="Valliyodan B."/>
            <person name="Lindquist E."/>
            <person name="Peto M."/>
            <person name="Grant D."/>
            <person name="Shu S."/>
            <person name="Goodstein D."/>
            <person name="Barry K."/>
            <person name="Futrell-Griggs M."/>
            <person name="Abernathy B."/>
            <person name="Du J."/>
            <person name="Tian Z."/>
            <person name="Zhu L."/>
            <person name="Gill N."/>
            <person name="Joshi T."/>
            <person name="Libault M."/>
            <person name="Sethuraman A."/>
            <person name="Zhang X."/>
            <person name="Shinozaki K."/>
            <person name="Nguyen H."/>
            <person name="Wing R."/>
            <person name="Cregan P."/>
            <person name="Specht J."/>
            <person name="Grimwood J."/>
            <person name="Rokhsar D."/>
            <person name="Stacey G."/>
            <person name="Shoemaker R."/>
            <person name="Jackson S."/>
        </authorList>
    </citation>
    <scope>NUCLEOTIDE SEQUENCE</scope>
    <source>
        <tissue evidence="1">Callus</tissue>
    </source>
</reference>
<keyword evidence="3" id="KW-1185">Reference proteome</keyword>
<dbReference type="AlphaFoldDB" id="A0A0R0ENA7"/>
<dbReference type="EnsemblPlants" id="KRG91316">
    <property type="protein sequence ID" value="KRG91316"/>
    <property type="gene ID" value="GLYMA_20G147300"/>
</dbReference>
<accession>A0A0R0ENA7</accession>
<reference evidence="1 2" key="1">
    <citation type="journal article" date="2010" name="Nature">
        <title>Genome sequence of the palaeopolyploid soybean.</title>
        <authorList>
            <person name="Schmutz J."/>
            <person name="Cannon S.B."/>
            <person name="Schlueter J."/>
            <person name="Ma J."/>
            <person name="Mitros T."/>
            <person name="Nelson W."/>
            <person name="Hyten D.L."/>
            <person name="Song Q."/>
            <person name="Thelen J.J."/>
            <person name="Cheng J."/>
            <person name="Xu D."/>
            <person name="Hellsten U."/>
            <person name="May G.D."/>
            <person name="Yu Y."/>
            <person name="Sakurai T."/>
            <person name="Umezawa T."/>
            <person name="Bhattacharyya M.K."/>
            <person name="Sandhu D."/>
            <person name="Valliyodan B."/>
            <person name="Lindquist E."/>
            <person name="Peto M."/>
            <person name="Grant D."/>
            <person name="Shu S."/>
            <person name="Goodstein D."/>
            <person name="Barry K."/>
            <person name="Futrell-Griggs M."/>
            <person name="Abernathy B."/>
            <person name="Du J."/>
            <person name="Tian Z."/>
            <person name="Zhu L."/>
            <person name="Gill N."/>
            <person name="Joshi T."/>
            <person name="Libault M."/>
            <person name="Sethuraman A."/>
            <person name="Zhang X.-C."/>
            <person name="Shinozaki K."/>
            <person name="Nguyen H.T."/>
            <person name="Wing R.A."/>
            <person name="Cregan P."/>
            <person name="Specht J."/>
            <person name="Grimwood J."/>
            <person name="Rokhsar D."/>
            <person name="Stacey G."/>
            <person name="Shoemaker R.C."/>
            <person name="Jackson S.A."/>
        </authorList>
    </citation>
    <scope>NUCLEOTIDE SEQUENCE [LARGE SCALE GENOMIC DNA]</scope>
    <source>
        <strain evidence="2">cv. Williams 82</strain>
        <tissue evidence="1">Callus</tissue>
    </source>
</reference>
<reference evidence="2" key="2">
    <citation type="submission" date="2018-02" db="UniProtKB">
        <authorList>
            <consortium name="EnsemblPlants"/>
        </authorList>
    </citation>
    <scope>IDENTIFICATION</scope>
    <source>
        <strain evidence="2">Williams 82</strain>
    </source>
</reference>
<evidence type="ECO:0000313" key="1">
    <source>
        <dbReference type="EMBL" id="KRG91316.1"/>
    </source>
</evidence>
<proteinExistence type="predicted"/>
<evidence type="ECO:0000313" key="2">
    <source>
        <dbReference type="EnsemblPlants" id="KRG91316"/>
    </source>
</evidence>
<dbReference type="Gramene" id="KRG91316">
    <property type="protein sequence ID" value="KRG91316"/>
    <property type="gene ID" value="GLYMA_20G147300"/>
</dbReference>
<name>A0A0R0ENA7_SOYBN</name>
<dbReference type="InParanoid" id="A0A0R0ENA7"/>
<organism evidence="1">
    <name type="scientific">Glycine max</name>
    <name type="common">Soybean</name>
    <name type="synonym">Glycine hispida</name>
    <dbReference type="NCBI Taxonomy" id="3847"/>
    <lineage>
        <taxon>Eukaryota</taxon>
        <taxon>Viridiplantae</taxon>
        <taxon>Streptophyta</taxon>
        <taxon>Embryophyta</taxon>
        <taxon>Tracheophyta</taxon>
        <taxon>Spermatophyta</taxon>
        <taxon>Magnoliopsida</taxon>
        <taxon>eudicotyledons</taxon>
        <taxon>Gunneridae</taxon>
        <taxon>Pentapetalae</taxon>
        <taxon>rosids</taxon>
        <taxon>fabids</taxon>
        <taxon>Fabales</taxon>
        <taxon>Fabaceae</taxon>
        <taxon>Papilionoideae</taxon>
        <taxon>50 kb inversion clade</taxon>
        <taxon>NPAAA clade</taxon>
        <taxon>indigoferoid/millettioid clade</taxon>
        <taxon>Phaseoleae</taxon>
        <taxon>Glycine</taxon>
        <taxon>Glycine subgen. Soja</taxon>
    </lineage>
</organism>
<dbReference type="EMBL" id="CM000853">
    <property type="protein sequence ID" value="KRG91316.1"/>
    <property type="molecule type" value="Genomic_DNA"/>
</dbReference>
<evidence type="ECO:0000313" key="3">
    <source>
        <dbReference type="Proteomes" id="UP000008827"/>
    </source>
</evidence>
<sequence length="65" mass="7641">MFHFLPLPPPSFSFCHRDAQRPSKEEIFRVLILIQESILHQEDICATFIVRSLQDQILSTRSLML</sequence>
<dbReference type="Proteomes" id="UP000008827">
    <property type="component" value="Chromosome 20"/>
</dbReference>
<dbReference type="SMR" id="A0A0R0ENA7"/>